<reference evidence="2 3" key="1">
    <citation type="submission" date="2018-03" db="EMBL/GenBank/DDBJ databases">
        <title>Bacteriophage NCPPB3778 and a type I-E CRISPR drive the evolution of the US Biological Select Agent, Rathayibacter toxicus.</title>
        <authorList>
            <person name="Davis E.W.II."/>
            <person name="Tabima J.F."/>
            <person name="Weisberg A.J."/>
            <person name="Dantas Lopes L."/>
            <person name="Wiseman M.S."/>
            <person name="Wiseman M.S."/>
            <person name="Pupko T."/>
            <person name="Belcher M.S."/>
            <person name="Sechler A.J."/>
            <person name="Tancos M.A."/>
            <person name="Schroeder B.K."/>
            <person name="Murray T.D."/>
            <person name="Luster D.G."/>
            <person name="Schneider W.L."/>
            <person name="Rogers E."/>
            <person name="Andreote F.D."/>
            <person name="Grunwald N.J."/>
            <person name="Putnam M.L."/>
            <person name="Chang J.H."/>
        </authorList>
    </citation>
    <scope>NUCLEOTIDE SEQUENCE [LARGE SCALE GENOMIC DNA]</scope>
    <source>
        <strain evidence="2 3">DSM 15933</strain>
    </source>
</reference>
<dbReference type="Proteomes" id="UP000241085">
    <property type="component" value="Unassembled WGS sequence"/>
</dbReference>
<dbReference type="AlphaFoldDB" id="A0A2T4UW51"/>
<gene>
    <name evidence="2" type="ORF">C1I63_13545</name>
</gene>
<dbReference type="Pfam" id="PF01844">
    <property type="entry name" value="HNH"/>
    <property type="match status" value="1"/>
</dbReference>
<sequence>MSLVCRDCNQPSRKICLLNESSGTDRPPIPANIKRAVRKRCGFGCVLCGIPLIEYHHMDPWAEVKVHEEENLTLLCPLHHSEATKGLLTAAKIVRANANPVNMRLGVSAGYSLHYEGESAEVVLSTNNFSAAPRQDIEVIRIFGRPLLSFTFDEGDYFLNVDLMREDGSLAVRIVANELVYATDAWDVTFTGKVLRIRDGHRRVYLDVEFDTPSTVRVKKATFWHDHHYVRVMDDRVQYQSMRIPEGSGSSLMHGSAYGVSVGINIYDERVEVPPPGLVGLRSYPSREGEVFPKSVGASVQPLNTTGPRPVRTVSNAFGDGRWYRYGESAPH</sequence>
<dbReference type="SMART" id="SM00507">
    <property type="entry name" value="HNHc"/>
    <property type="match status" value="1"/>
</dbReference>
<dbReference type="GO" id="GO:0003676">
    <property type="term" value="F:nucleic acid binding"/>
    <property type="evidence" value="ECO:0007669"/>
    <property type="project" value="InterPro"/>
</dbReference>
<evidence type="ECO:0000313" key="3">
    <source>
        <dbReference type="Proteomes" id="UP000241085"/>
    </source>
</evidence>
<comment type="caution">
    <text evidence="2">The sequence shown here is derived from an EMBL/GenBank/DDBJ whole genome shotgun (WGS) entry which is preliminary data.</text>
</comment>
<dbReference type="InterPro" id="IPR003615">
    <property type="entry name" value="HNH_nuc"/>
</dbReference>
<keyword evidence="3" id="KW-1185">Reference proteome</keyword>
<dbReference type="InterPro" id="IPR002711">
    <property type="entry name" value="HNH"/>
</dbReference>
<dbReference type="CDD" id="cd00085">
    <property type="entry name" value="HNHc"/>
    <property type="match status" value="1"/>
</dbReference>
<accession>A0A2T4UW51</accession>
<dbReference type="EMBL" id="PZPL01000001">
    <property type="protein sequence ID" value="PTL73759.1"/>
    <property type="molecule type" value="Genomic_DNA"/>
</dbReference>
<dbReference type="GO" id="GO:0008270">
    <property type="term" value="F:zinc ion binding"/>
    <property type="evidence" value="ECO:0007669"/>
    <property type="project" value="InterPro"/>
</dbReference>
<proteinExistence type="predicted"/>
<evidence type="ECO:0000259" key="1">
    <source>
        <dbReference type="SMART" id="SM00507"/>
    </source>
</evidence>
<evidence type="ECO:0000313" key="2">
    <source>
        <dbReference type="EMBL" id="PTL73759.1"/>
    </source>
</evidence>
<feature type="domain" description="HNH nuclease" evidence="1">
    <location>
        <begin position="32"/>
        <end position="81"/>
    </location>
</feature>
<name>A0A2T4UW51_9MICO</name>
<dbReference type="GO" id="GO:0004519">
    <property type="term" value="F:endonuclease activity"/>
    <property type="evidence" value="ECO:0007669"/>
    <property type="project" value="InterPro"/>
</dbReference>
<organism evidence="2 3">
    <name type="scientific">Rathayibacter caricis DSM 15933</name>
    <dbReference type="NCBI Taxonomy" id="1328867"/>
    <lineage>
        <taxon>Bacteria</taxon>
        <taxon>Bacillati</taxon>
        <taxon>Actinomycetota</taxon>
        <taxon>Actinomycetes</taxon>
        <taxon>Micrococcales</taxon>
        <taxon>Microbacteriaceae</taxon>
        <taxon>Rathayibacter</taxon>
    </lineage>
</organism>
<protein>
    <recommendedName>
        <fullName evidence="1">HNH nuclease domain-containing protein</fullName>
    </recommendedName>
</protein>